<organism evidence="2 3">
    <name type="scientific">Daphnia magna</name>
    <dbReference type="NCBI Taxonomy" id="35525"/>
    <lineage>
        <taxon>Eukaryota</taxon>
        <taxon>Metazoa</taxon>
        <taxon>Ecdysozoa</taxon>
        <taxon>Arthropoda</taxon>
        <taxon>Crustacea</taxon>
        <taxon>Branchiopoda</taxon>
        <taxon>Diplostraca</taxon>
        <taxon>Cladocera</taxon>
        <taxon>Anomopoda</taxon>
        <taxon>Daphniidae</taxon>
        <taxon>Daphnia</taxon>
    </lineage>
</organism>
<dbReference type="Pfam" id="PF00431">
    <property type="entry name" value="CUB"/>
    <property type="match status" value="4"/>
</dbReference>
<sequence>MQAMFLYSQQQLCFWIFFVLPHSLTGFQPVKVGHPILEVKWSYDKNNTVEHVGVGQTFIPLTSELHMEWDHSFHNDPLRPNQRKTYPSKNMKKIDFNLPKSNEPTNQNFLHPRLSNFNVRPQVSCNVVIQNLLFYLHSPLYPQHYPENIHCLYVFKKAFNVCSLEFEIRDFYLEPTVDCSKDWLRIGDRRYCGFHRPRKLFVAANKLQGQDVTIEFRSDSVYQFRGFYIIGRQIPCQLNSFYNPSFLKTSEQRPFRPHVSFTVPFPVSYPARPTTTASSLVFKHPGVNSAPSLISPQHKIPPKYPTPRPYPPYFPPTYTSESPITHPTPTQTFPPLTTPSFTYCDVRFNTPEGEFQSMNYPQNYGPNLSCEIRFFPANESFCVLELYFQDFLLEQSKGCWKDALIIGGNRYCSSSLIDQRLRISFVSRSSISLQFVTDATGTNRGFKFRFRMLPCEGFSTTLSPNTTPPGVTCDRVFSDRENTITSVNYPLPYLKNLDCIYTIEKWSPIVDELEIDFAAFDLQNGTNCIYDYLEIEGRRYCGVQTGLRFRVPFSNDNPFEILFHSDGAVQQTGFNISIIQLDRQATSAPLPTTPPPVSFCRTETFSESSFLIISPQFPRRYDPGQDCSYSIIRRSKDVCELQLKFVFFDLPETVYTDCRGDYLEINNIRYCGVLSGQTRNVPFDSFHVDIRFHSDLIDNDAEGFSIHVVQLTDCTVTSLETTPLPSRIEESRCEISFLPDQGSNSTDVQARNNSGCTYTS</sequence>
<protein>
    <submittedName>
        <fullName evidence="2">Uncharacterized protein</fullName>
    </submittedName>
</protein>
<dbReference type="STRING" id="35525.A0A164TRM2"/>
<dbReference type="InterPro" id="IPR035914">
    <property type="entry name" value="Sperma_CUB_dom_sf"/>
</dbReference>
<keyword evidence="3" id="KW-1185">Reference proteome</keyword>
<dbReference type="PROSITE" id="PS01180">
    <property type="entry name" value="CUB"/>
    <property type="match status" value="4"/>
</dbReference>
<comment type="caution">
    <text evidence="1">Lacks conserved residue(s) required for the propagation of feature annotation.</text>
</comment>
<dbReference type="PANTHER" id="PTHR24251">
    <property type="entry name" value="OVOCHYMASE-RELATED"/>
    <property type="match status" value="1"/>
</dbReference>
<dbReference type="SUPFAM" id="SSF49854">
    <property type="entry name" value="Spermadhesin, CUB domain"/>
    <property type="match status" value="4"/>
</dbReference>
<evidence type="ECO:0000256" key="1">
    <source>
        <dbReference type="PROSITE-ProRule" id="PRU00059"/>
    </source>
</evidence>
<evidence type="ECO:0000313" key="3">
    <source>
        <dbReference type="Proteomes" id="UP000076858"/>
    </source>
</evidence>
<keyword evidence="1" id="KW-1015">Disulfide bond</keyword>
<dbReference type="SMART" id="SM00042">
    <property type="entry name" value="CUB"/>
    <property type="match status" value="4"/>
</dbReference>
<gene>
    <name evidence="2" type="ORF">APZ42_024783</name>
</gene>
<dbReference type="Proteomes" id="UP000076858">
    <property type="component" value="Unassembled WGS sequence"/>
</dbReference>
<name>A0A164TRM2_9CRUS</name>
<dbReference type="EMBL" id="LRGB01001745">
    <property type="protein sequence ID" value="KZS10690.1"/>
    <property type="molecule type" value="Genomic_DNA"/>
</dbReference>
<dbReference type="CDD" id="cd00041">
    <property type="entry name" value="CUB"/>
    <property type="match status" value="4"/>
</dbReference>
<dbReference type="PANTHER" id="PTHR24251:SF51">
    <property type="entry name" value="CUBILIN-LIKE"/>
    <property type="match status" value="1"/>
</dbReference>
<dbReference type="InterPro" id="IPR000859">
    <property type="entry name" value="CUB_dom"/>
</dbReference>
<proteinExistence type="predicted"/>
<dbReference type="OrthoDB" id="6369184at2759"/>
<accession>A0A164TRM2</accession>
<dbReference type="AlphaFoldDB" id="A0A164TRM2"/>
<dbReference type="Gene3D" id="2.60.120.290">
    <property type="entry name" value="Spermadhesin, CUB domain"/>
    <property type="match status" value="4"/>
</dbReference>
<reference evidence="2 3" key="1">
    <citation type="submission" date="2016-03" db="EMBL/GenBank/DDBJ databases">
        <title>EvidentialGene: Evidence-directed Construction of Genes on Genomes.</title>
        <authorList>
            <person name="Gilbert D.G."/>
            <person name="Choi J.-H."/>
            <person name="Mockaitis K."/>
            <person name="Colbourne J."/>
            <person name="Pfrender M."/>
        </authorList>
    </citation>
    <scope>NUCLEOTIDE SEQUENCE [LARGE SCALE GENOMIC DNA]</scope>
    <source>
        <strain evidence="2 3">Xinb3</strain>
        <tissue evidence="2">Complete organism</tissue>
    </source>
</reference>
<evidence type="ECO:0000313" key="2">
    <source>
        <dbReference type="EMBL" id="KZS10690.1"/>
    </source>
</evidence>
<comment type="caution">
    <text evidence="2">The sequence shown here is derived from an EMBL/GenBank/DDBJ whole genome shotgun (WGS) entry which is preliminary data.</text>
</comment>
<feature type="disulfide bond" evidence="1">
    <location>
        <begin position="600"/>
        <end position="627"/>
    </location>
</feature>